<feature type="region of interest" description="Disordered" evidence="15">
    <location>
        <begin position="1220"/>
        <end position="1377"/>
    </location>
</feature>
<keyword evidence="3" id="KW-0268">Exocytosis</keyword>
<comment type="subcellular location">
    <subcellularLocation>
        <location evidence="2">Secreted</location>
    </subcellularLocation>
    <subcellularLocation>
        <location evidence="1">Target cell membrane</location>
    </subcellularLocation>
</comment>
<keyword evidence="18" id="KW-1185">Reference proteome</keyword>
<keyword evidence="12" id="KW-0472">Membrane</keyword>
<dbReference type="InterPro" id="IPR047373">
    <property type="entry name" value="KH-I_MASK"/>
</dbReference>
<dbReference type="InterPro" id="IPR036770">
    <property type="entry name" value="Ankyrin_rpt-contain_sf"/>
</dbReference>
<evidence type="ECO:0000256" key="15">
    <source>
        <dbReference type="SAM" id="MobiDB-lite"/>
    </source>
</evidence>
<comment type="caution">
    <text evidence="17">The sequence shown here is derived from an EMBL/GenBank/DDBJ whole genome shotgun (WGS) entry which is preliminary data.</text>
</comment>
<dbReference type="GO" id="GO:0003723">
    <property type="term" value="F:RNA binding"/>
    <property type="evidence" value="ECO:0007669"/>
    <property type="project" value="UniProtKB-UniRule"/>
</dbReference>
<feature type="repeat" description="ANK" evidence="13">
    <location>
        <begin position="1028"/>
        <end position="1060"/>
    </location>
</feature>
<dbReference type="Pfam" id="PF12796">
    <property type="entry name" value="Ank_2"/>
    <property type="match status" value="5"/>
</dbReference>
<feature type="domain" description="K Homology" evidence="16">
    <location>
        <begin position="1558"/>
        <end position="1627"/>
    </location>
</feature>
<evidence type="ECO:0000313" key="17">
    <source>
        <dbReference type="EMBL" id="KAG8184303.1"/>
    </source>
</evidence>
<organism evidence="17 18">
    <name type="scientific">Oedothorax gibbosus</name>
    <dbReference type="NCBI Taxonomy" id="931172"/>
    <lineage>
        <taxon>Eukaryota</taxon>
        <taxon>Metazoa</taxon>
        <taxon>Ecdysozoa</taxon>
        <taxon>Arthropoda</taxon>
        <taxon>Chelicerata</taxon>
        <taxon>Arachnida</taxon>
        <taxon>Araneae</taxon>
        <taxon>Araneomorphae</taxon>
        <taxon>Entelegynae</taxon>
        <taxon>Araneoidea</taxon>
        <taxon>Linyphiidae</taxon>
        <taxon>Erigoninae</taxon>
        <taxon>Oedothorax</taxon>
    </lineage>
</organism>
<dbReference type="PANTHER" id="PTHR23206:SF8">
    <property type="entry name" value="ANKYRIN REPEAT AND KH DOMAIN-CONTAINING 1"/>
    <property type="match status" value="1"/>
</dbReference>
<feature type="repeat" description="ANK" evidence="13">
    <location>
        <begin position="87"/>
        <end position="119"/>
    </location>
</feature>
<feature type="repeat" description="ANK" evidence="13">
    <location>
        <begin position="995"/>
        <end position="1027"/>
    </location>
</feature>
<feature type="compositionally biased region" description="Basic and acidic residues" evidence="15">
    <location>
        <begin position="1234"/>
        <end position="1259"/>
    </location>
</feature>
<feature type="compositionally biased region" description="Polar residues" evidence="15">
    <location>
        <begin position="2378"/>
        <end position="2395"/>
    </location>
</feature>
<dbReference type="PROSITE" id="PS50088">
    <property type="entry name" value="ANK_REPEAT"/>
    <property type="match status" value="12"/>
</dbReference>
<evidence type="ECO:0000256" key="7">
    <source>
        <dbReference type="ARBA" id="ARBA00022699"/>
    </source>
</evidence>
<dbReference type="InterPro" id="IPR004087">
    <property type="entry name" value="KH_dom"/>
</dbReference>
<dbReference type="SUPFAM" id="SSF48403">
    <property type="entry name" value="Ankyrin repeat"/>
    <property type="match status" value="2"/>
</dbReference>
<keyword evidence="9" id="KW-0638">Presynaptic neurotoxin</keyword>
<evidence type="ECO:0000256" key="2">
    <source>
        <dbReference type="ARBA" id="ARBA00004613"/>
    </source>
</evidence>
<protein>
    <recommendedName>
        <fullName evidence="16">K Homology domain-containing protein</fullName>
    </recommendedName>
</protein>
<dbReference type="Gene3D" id="1.25.40.20">
    <property type="entry name" value="Ankyrin repeat-containing domain"/>
    <property type="match status" value="6"/>
</dbReference>
<feature type="compositionally biased region" description="Polar residues" evidence="15">
    <location>
        <begin position="181"/>
        <end position="201"/>
    </location>
</feature>
<feature type="compositionally biased region" description="Pro residues" evidence="15">
    <location>
        <begin position="2091"/>
        <end position="2100"/>
    </location>
</feature>
<feature type="repeat" description="ANK" evidence="13">
    <location>
        <begin position="859"/>
        <end position="891"/>
    </location>
</feature>
<feature type="region of interest" description="Disordered" evidence="15">
    <location>
        <begin position="1889"/>
        <end position="1915"/>
    </location>
</feature>
<gene>
    <name evidence="17" type="ORF">JTE90_008987</name>
</gene>
<feature type="compositionally biased region" description="Low complexity" evidence="15">
    <location>
        <begin position="2055"/>
        <end position="2068"/>
    </location>
</feature>
<feature type="compositionally biased region" description="Low complexity" evidence="15">
    <location>
        <begin position="2151"/>
        <end position="2168"/>
    </location>
</feature>
<proteinExistence type="predicted"/>
<feature type="repeat" description="ANK" evidence="13">
    <location>
        <begin position="961"/>
        <end position="993"/>
    </location>
</feature>
<sequence length="2572" mass="276050">MELVRYLISTGANVNATTATGDTALTYACENGHTDVADLLLQAYAKLEHESEGGRTPLMKAARAGHLCTVQFLISKGSNVNKQTTNNDHTPLSLACAGGHITVVELLLAHGADPTHKLKDNSTMLIEASRGGHTPVVQLLLDYPNSMLASPPPPPDLSQAVNAGLESSEAPRVPPHGLQAFHSSNLDSGKNSEKTCYSSNAQSASHFQEILPPLQSTPKQGNAKHVPRRNTFVKNNEAPSSSFCDHQQRFIYRNLGQANSLAVQTETSKCLEHELCGGGGLIESLDEAELKPSERLEQCINSMMKKAEMLHPSPEEQILQKQQILEELQRVERELQEKAHAQILLTQHHQNVQALGTIIANTPVISAIPSSTTNTFSNVSGGHTTQQLLINSNTLLDVDSISSLNDISNNLALTLPPIPGVSPAQYLIYQNRLKSLQEQHRQGTVSASTLAAEYCKVRSTMKQQGKQAKLSAAKQVPPQMQFQAQGSQTQNEVKADSPNHLDSFDKMNIRNIVLNEQQQQQFQLQQHLLQQHSQQQQYVLSQTFRGADYCEGAIAGIMHAMGKINVSTDGTRNPAMPMYDPVTVGHALLQQQQHLVLNQQVTQVVQQDGKSHHPQGQPNVHCEKNIKVVKGKSSKGQQYPHFQANLATLQAQQLLKQQLLARCGDNCSSLVDNIPLDGAGFAGMAAPAFPVSIAVTSPVSIATSCGATFTMASEEGLMVAAPARTLNEALGEIGTAPITQLSGSHVQQNTHCPETCPHHSSKCSRSQSMSAIPSGSCTSSAPLPAHLTRSCLEASVSTDCINHQVPPPSTPPLYPPLDLNTQTDSNHDTALTLACAGGHEELVTLLLARGADIEHRDKKGFSPLMIAGTAGHAGVVEILLNHSVDIEAPAERTKDTALSMACSGGRYEVVDILLARGANKEHRNVSDYTPLSLAASGGYVNIIKLLLGHGAEINSRTGSKLGISPLMLAAMNGHVQAVKLLLDMGSDINAQIETNRNTALTLACFQGRNEVVGLLLDRKANVEHRAKTGLTPLMEAASGGYVEVGKVLIDKGADVNAPPVPSSRDTALTIAADKGHYRFVQLLLERDAIVEVKNKKGNSPLWLAAHGGHLEVVQLLCTHNADIDSQDNRKVSCLMAAFRKGHVKVVKWMVKHVSQFPSDQEMARFMSTLTDKEMLKKCSQCVDTIRIAKERQAAEANKNANILLEELDLERCREESRKAAAARRRERKRKKKQEKQEQMRAAKAAEELVKKYDKKDKGQPSDQSDVEDEEEEDDDDEDEDEEEDKEEVDESISRLSLDNSSPSKAKPSPSSTSTSSEVKPAGTNSPLDDTSQQKSPNLDCNSRSQKGREKSSRTQDKNKRNVAVKASSESSSSSELNVVEKHVLNVSQPVTVITSSNCNNRNGKKRNQKPDANVICPPVTSPVVNVKPVVSAVTTASVSPPPPTPVLDSKSQSPNYKHYKSKDLLVNGITPNTVPDYDEICALFTQSTNLRLKNRSSSDKMGLDDLDLPAEVALSAGLRSPSIPNLTHGIKSCLNNSSPKKWQKRDEGWKEVVRSKLFNRSKKVCVPANAISRVIGRGGMNINAIREASGAHIEVEKQKGQGDRTVIIRGSGEATRIAQQLIMALIKEPEKELSEILSRCGLSRIPNSTGFVDSYRPSSISINTPLPVTAQLNTTSSQNKNLIRQQVVAKTSGNVTISVTKTTSIPPPSLPANATPPFTNQIRSVVSNTQNIRPGIPVNSSSTPPFLSNGQNAWTGVVVGSGKMPTSLPRPSMPICTSSPPLNSTTVSARVVVTTAVEKISSSHNLFLQEKKNSQPGSATTTKTTVSYTMAVIAQGKAPKTVNSNMVSVATKVTATTDIKVSTIAPIAMERAGSAPPTSAVQMTLGHNSCSGPSPVQPFSSNHSPKLSNGSSNVQQGTTAMQARVHVTQAPASKPFVTPVASASQAVVTTTPPTLSSEPLLVTSEDSSLAQEYSPFSNIFSKVAQSVWGQKDKEASKPNFASVAASGVTSVASQIQNSNPVQSTLTLSLPQNAEADLIVDAAKAPGYRGNLHISPSACSNSPASSNSNTQVGMAHNANFGPIGSGPRSAPCTPPLGPRPPSSASNSIRHSTPPAPQSPPRTGHSRSLPESQSPTLDEMPRSMAPQQAPPHQMSEGMFQQQQQNMSSQQHPSRLQSYPMASTLASPGGGTNTTFSQNTPLSSVGNILPEGANNNGPMQVVQSNLNPNAPDFSSRASLLMAHMHQLQRMPNSFQENSVPPHLAAQFLASGGGMNPGFPLHALPLNRFPFHHAANHHQQQQTEYNQNAGMSQEADNMPLLSMVSGYHHPPGSGNIPHYPPMQSMMGIRPNQRSSSTTPSVGTSSKDEGSPMAPMSPSASPQGSNLSSPTPGMNVQDANPNPAGTIGEDRKLPRPIGMERAQRKNPMFGGVSDVAGIWSFSSPSGRSEIPADWIQNMNIQNSLPHMQPDDGSIPPSMQNYTGNRFPDMMPLEPNHPVDQSFQTVPGGGGFPFVNGLPPHMIASHLYQNNANIGTVDGQIEMWGLHQKVPLSSGGGDGLPQNVEHKMTWQNWSPHQA</sequence>
<dbReference type="InterPro" id="IPR002110">
    <property type="entry name" value="Ankyrin_rpt"/>
</dbReference>
<dbReference type="SMART" id="SM00322">
    <property type="entry name" value="KH"/>
    <property type="match status" value="1"/>
</dbReference>
<dbReference type="FunFam" id="1.25.40.20:FF:000055">
    <property type="entry name" value="ankyrin repeat domain-containing protein 17 isoform X2"/>
    <property type="match status" value="1"/>
</dbReference>
<keyword evidence="4" id="KW-0964">Secreted</keyword>
<evidence type="ECO:0000256" key="12">
    <source>
        <dbReference type="ARBA" id="ARBA00023298"/>
    </source>
</evidence>
<dbReference type="InterPro" id="IPR036612">
    <property type="entry name" value="KH_dom_type_1_sf"/>
</dbReference>
<reference evidence="17 18" key="1">
    <citation type="journal article" date="2022" name="Nat. Ecol. Evol.">
        <title>A masculinizing supergene underlies an exaggerated male reproductive morph in a spider.</title>
        <authorList>
            <person name="Hendrickx F."/>
            <person name="De Corte Z."/>
            <person name="Sonet G."/>
            <person name="Van Belleghem S.M."/>
            <person name="Kostlbacher S."/>
            <person name="Vangestel C."/>
        </authorList>
    </citation>
    <scope>NUCLEOTIDE SEQUENCE [LARGE SCALE GENOMIC DNA]</scope>
    <source>
        <strain evidence="17">W744_W776</strain>
    </source>
</reference>
<dbReference type="FunFam" id="1.25.40.20:FF:000026">
    <property type="entry name" value="ankyrin repeat domain-containing protein 17 isoform X3"/>
    <property type="match status" value="1"/>
</dbReference>
<evidence type="ECO:0000256" key="1">
    <source>
        <dbReference type="ARBA" id="ARBA00004175"/>
    </source>
</evidence>
<evidence type="ECO:0000256" key="3">
    <source>
        <dbReference type="ARBA" id="ARBA00022483"/>
    </source>
</evidence>
<accession>A0AAV6UKT9</accession>
<evidence type="ECO:0000256" key="8">
    <source>
        <dbReference type="ARBA" id="ARBA00022737"/>
    </source>
</evidence>
<evidence type="ECO:0000256" key="13">
    <source>
        <dbReference type="PROSITE-ProRule" id="PRU00023"/>
    </source>
</evidence>
<keyword evidence="11" id="KW-0175">Coiled coil</keyword>
<feature type="region of interest" description="Disordered" evidence="15">
    <location>
        <begin position="1435"/>
        <end position="1455"/>
    </location>
</feature>
<feature type="repeat" description="ANK" evidence="13">
    <location>
        <begin position="53"/>
        <end position="85"/>
    </location>
</feature>
<dbReference type="InterPro" id="IPR004088">
    <property type="entry name" value="KH_dom_type_1"/>
</dbReference>
<dbReference type="FunFam" id="1.25.40.20:FF:000012">
    <property type="entry name" value="ankyrin repeat domain-containing protein 17 isoform X1"/>
    <property type="match status" value="1"/>
</dbReference>
<feature type="region of interest" description="Disordered" evidence="15">
    <location>
        <begin position="2055"/>
        <end position="2213"/>
    </location>
</feature>
<dbReference type="SMART" id="SM00248">
    <property type="entry name" value="ANK"/>
    <property type="match status" value="14"/>
</dbReference>
<dbReference type="PANTHER" id="PTHR23206">
    <property type="entry name" value="MASK PROTEIN"/>
    <property type="match status" value="1"/>
</dbReference>
<feature type="compositionally biased region" description="Polar residues" evidence="15">
    <location>
        <begin position="2169"/>
        <end position="2183"/>
    </location>
</feature>
<feature type="region of interest" description="Disordered" evidence="15">
    <location>
        <begin position="148"/>
        <end position="201"/>
    </location>
</feature>
<feature type="repeat" description="ANK" evidence="13">
    <location>
        <begin position="893"/>
        <end position="925"/>
    </location>
</feature>
<evidence type="ECO:0000259" key="16">
    <source>
        <dbReference type="SMART" id="SM00322"/>
    </source>
</evidence>
<evidence type="ECO:0000256" key="9">
    <source>
        <dbReference type="ARBA" id="ARBA00023028"/>
    </source>
</evidence>
<dbReference type="PROSITE" id="PS50297">
    <property type="entry name" value="ANK_REP_REGION"/>
    <property type="match status" value="10"/>
</dbReference>
<keyword evidence="5" id="KW-1052">Target cell membrane</keyword>
<keyword evidence="8" id="KW-0677">Repeat</keyword>
<feature type="compositionally biased region" description="Polar residues" evidence="15">
    <location>
        <begin position="2190"/>
        <end position="2203"/>
    </location>
</feature>
<dbReference type="Proteomes" id="UP000827092">
    <property type="component" value="Unassembled WGS sequence"/>
</dbReference>
<dbReference type="PROSITE" id="PS50084">
    <property type="entry name" value="KH_TYPE_1"/>
    <property type="match status" value="1"/>
</dbReference>
<dbReference type="Pfam" id="PF13637">
    <property type="entry name" value="Ank_4"/>
    <property type="match status" value="1"/>
</dbReference>
<evidence type="ECO:0000256" key="4">
    <source>
        <dbReference type="ARBA" id="ARBA00022525"/>
    </source>
</evidence>
<name>A0AAV6UKT9_9ARAC</name>
<dbReference type="GO" id="GO:0044231">
    <property type="term" value="C:host cell presynaptic membrane"/>
    <property type="evidence" value="ECO:0007669"/>
    <property type="project" value="UniProtKB-KW"/>
</dbReference>
<keyword evidence="6" id="KW-0800">Toxin</keyword>
<evidence type="ECO:0000256" key="14">
    <source>
        <dbReference type="PROSITE-ProRule" id="PRU00117"/>
    </source>
</evidence>
<dbReference type="EMBL" id="JAFNEN010000378">
    <property type="protein sequence ID" value="KAG8184303.1"/>
    <property type="molecule type" value="Genomic_DNA"/>
</dbReference>
<dbReference type="GO" id="GO:0006887">
    <property type="term" value="P:exocytosis"/>
    <property type="evidence" value="ECO:0007669"/>
    <property type="project" value="UniProtKB-KW"/>
</dbReference>
<feature type="repeat" description="ANK" evidence="13">
    <location>
        <begin position="926"/>
        <end position="958"/>
    </location>
</feature>
<keyword evidence="10 13" id="KW-0040">ANK repeat</keyword>
<feature type="compositionally biased region" description="Low complexity" evidence="15">
    <location>
        <begin position="2350"/>
        <end position="2377"/>
    </location>
</feature>
<feature type="compositionally biased region" description="Polar residues" evidence="15">
    <location>
        <begin position="1322"/>
        <end position="1344"/>
    </location>
</feature>
<feature type="repeat" description="ANK" evidence="13">
    <location>
        <begin position="20"/>
        <end position="52"/>
    </location>
</feature>
<feature type="region of interest" description="Disordered" evidence="15">
    <location>
        <begin position="1395"/>
        <end position="1414"/>
    </location>
</feature>
<evidence type="ECO:0000313" key="18">
    <source>
        <dbReference type="Proteomes" id="UP000827092"/>
    </source>
</evidence>
<evidence type="ECO:0000256" key="5">
    <source>
        <dbReference type="ARBA" id="ARBA00022537"/>
    </source>
</evidence>
<dbReference type="GO" id="GO:0044218">
    <property type="term" value="C:other organism cell membrane"/>
    <property type="evidence" value="ECO:0007669"/>
    <property type="project" value="UniProtKB-KW"/>
</dbReference>
<feature type="repeat" description="ANK" evidence="13">
    <location>
        <begin position="1063"/>
        <end position="1095"/>
    </location>
</feature>
<feature type="compositionally biased region" description="Low complexity" evidence="15">
    <location>
        <begin position="1300"/>
        <end position="1316"/>
    </location>
</feature>
<feature type="repeat" description="ANK" evidence="13">
    <location>
        <begin position="1096"/>
        <end position="1128"/>
    </location>
</feature>
<dbReference type="Gene3D" id="3.30.1370.10">
    <property type="entry name" value="K Homology domain, type 1"/>
    <property type="match status" value="1"/>
</dbReference>
<dbReference type="GO" id="GO:0005576">
    <property type="term" value="C:extracellular region"/>
    <property type="evidence" value="ECO:0007669"/>
    <property type="project" value="UniProtKB-SubCell"/>
</dbReference>
<feature type="compositionally biased region" description="Basic and acidic residues" evidence="15">
    <location>
        <begin position="1346"/>
        <end position="1359"/>
    </location>
</feature>
<dbReference type="Pfam" id="PF00023">
    <property type="entry name" value="Ank"/>
    <property type="match status" value="1"/>
</dbReference>
<keyword evidence="7" id="KW-0528">Neurotoxin</keyword>
<dbReference type="InterPro" id="IPR051631">
    <property type="entry name" value="Ankyrin-KH/SAM_domain"/>
</dbReference>
<evidence type="ECO:0000256" key="6">
    <source>
        <dbReference type="ARBA" id="ARBA00022656"/>
    </source>
</evidence>
<dbReference type="GO" id="GO:0005737">
    <property type="term" value="C:cytoplasm"/>
    <property type="evidence" value="ECO:0007669"/>
    <property type="project" value="TreeGrafter"/>
</dbReference>
<dbReference type="CDD" id="cd22404">
    <property type="entry name" value="KH-I_MASK"/>
    <property type="match status" value="1"/>
</dbReference>
<feature type="compositionally biased region" description="Basic residues" evidence="15">
    <location>
        <begin position="1220"/>
        <end position="1233"/>
    </location>
</feature>
<keyword evidence="14" id="KW-0694">RNA-binding</keyword>
<dbReference type="Pfam" id="PF00013">
    <property type="entry name" value="KH_1"/>
    <property type="match status" value="1"/>
</dbReference>
<dbReference type="GO" id="GO:0045087">
    <property type="term" value="P:innate immune response"/>
    <property type="evidence" value="ECO:0007669"/>
    <property type="project" value="TreeGrafter"/>
</dbReference>
<feature type="region of interest" description="Disordered" evidence="15">
    <location>
        <begin position="2321"/>
        <end position="2410"/>
    </location>
</feature>
<feature type="repeat" description="ANK" evidence="13">
    <location>
        <begin position="826"/>
        <end position="858"/>
    </location>
</feature>
<evidence type="ECO:0000256" key="10">
    <source>
        <dbReference type="ARBA" id="ARBA00023043"/>
    </source>
</evidence>
<feature type="compositionally biased region" description="Acidic residues" evidence="15">
    <location>
        <begin position="1264"/>
        <end position="1290"/>
    </location>
</feature>
<evidence type="ECO:0000256" key="11">
    <source>
        <dbReference type="ARBA" id="ARBA00023054"/>
    </source>
</evidence>
<keyword evidence="12" id="KW-1053">Target membrane</keyword>
<dbReference type="GO" id="GO:0090729">
    <property type="term" value="F:toxin activity"/>
    <property type="evidence" value="ECO:0007669"/>
    <property type="project" value="UniProtKB-KW"/>
</dbReference>
<dbReference type="GO" id="GO:0010468">
    <property type="term" value="P:regulation of gene expression"/>
    <property type="evidence" value="ECO:0007669"/>
    <property type="project" value="UniProtKB-ARBA"/>
</dbReference>
<dbReference type="SUPFAM" id="SSF54791">
    <property type="entry name" value="Eukaryotic type KH-domain (KH-domain type I)"/>
    <property type="match status" value="1"/>
</dbReference>
<dbReference type="PRINTS" id="PR01415">
    <property type="entry name" value="ANKYRIN"/>
</dbReference>